<dbReference type="STRING" id="94869.SAMN04488529_10716"/>
<evidence type="ECO:0000313" key="3">
    <source>
        <dbReference type="Proteomes" id="UP000198597"/>
    </source>
</evidence>
<proteinExistence type="predicted"/>
<evidence type="ECO:0000313" key="2">
    <source>
        <dbReference type="EMBL" id="SDP52950.1"/>
    </source>
</evidence>
<accession>A0A1H0TGY6</accession>
<gene>
    <name evidence="2" type="ORF">SAMN04488529_10716</name>
</gene>
<dbReference type="Pfam" id="PF00534">
    <property type="entry name" value="Glycos_transf_1"/>
    <property type="match status" value="1"/>
</dbReference>
<protein>
    <submittedName>
        <fullName evidence="2">Glycosyltransferase involved in cell wall bisynthesis</fullName>
    </submittedName>
</protein>
<dbReference type="SUPFAM" id="SSF53756">
    <property type="entry name" value="UDP-Glycosyltransferase/glycogen phosphorylase"/>
    <property type="match status" value="1"/>
</dbReference>
<name>A0A1H0TGY6_9CLOT</name>
<dbReference type="Proteomes" id="UP000198597">
    <property type="component" value="Unassembled WGS sequence"/>
</dbReference>
<dbReference type="EMBL" id="FNJM01000007">
    <property type="protein sequence ID" value="SDP52950.1"/>
    <property type="molecule type" value="Genomic_DNA"/>
</dbReference>
<sequence>MKVTFFSNFLNHHQLPFCKEMYRLLGEDFKFIATEPIDEGRLKMGYRDMSKDYPFSINTYDNEQLYNQGIALGNTSDVVIIGSAPDKFIEQRLKYNKLTFRYSERIFKEGQWEILRPRVMGSLVKKHTIHYGKNLYMLSASAYTPIDYALAGAYIGKSYKWGYFPETKIYNPEELFKFKKNKDVEILWVGRFLDWKHPEKAIEIAKLLKNDGINFKLRIIGIGELEDDLKGLLKKYNIEDKVEFLGSMPPNKVREYMEKANIFLFTSDYNEGWGAVLNEAMNSGCAVVASHAIGSVGYLIKHKENGLVYKDDDFEDLYNIVRELAIDGECCKYIGMNAYNTILNKWNASICANNFLNLSESLLNNKQLVIKDGPCSKAKIIPQSRMYDNIINKKSI</sequence>
<dbReference type="Gene3D" id="3.40.50.2000">
    <property type="entry name" value="Glycogen Phosphorylase B"/>
    <property type="match status" value="1"/>
</dbReference>
<dbReference type="InterPro" id="IPR001296">
    <property type="entry name" value="Glyco_trans_1"/>
</dbReference>
<dbReference type="PANTHER" id="PTHR12526">
    <property type="entry name" value="GLYCOSYLTRANSFERASE"/>
    <property type="match status" value="1"/>
</dbReference>
<dbReference type="CDD" id="cd03801">
    <property type="entry name" value="GT4_PimA-like"/>
    <property type="match status" value="1"/>
</dbReference>
<reference evidence="2 3" key="1">
    <citation type="submission" date="2016-10" db="EMBL/GenBank/DDBJ databases">
        <authorList>
            <person name="de Groot N.N."/>
        </authorList>
    </citation>
    <scope>NUCLEOTIDE SEQUENCE [LARGE SCALE GENOMIC DNA]</scope>
    <source>
        <strain evidence="2 3">DSM 12272</strain>
    </source>
</reference>
<organism evidence="2 3">
    <name type="scientific">Clostridium gasigenes</name>
    <dbReference type="NCBI Taxonomy" id="94869"/>
    <lineage>
        <taxon>Bacteria</taxon>
        <taxon>Bacillati</taxon>
        <taxon>Bacillota</taxon>
        <taxon>Clostridia</taxon>
        <taxon>Eubacteriales</taxon>
        <taxon>Clostridiaceae</taxon>
        <taxon>Clostridium</taxon>
    </lineage>
</organism>
<dbReference type="RefSeq" id="WP_089970148.1">
    <property type="nucleotide sequence ID" value="NZ_FNJM01000007.1"/>
</dbReference>
<dbReference type="AlphaFoldDB" id="A0A1H0TGY6"/>
<dbReference type="GO" id="GO:0016757">
    <property type="term" value="F:glycosyltransferase activity"/>
    <property type="evidence" value="ECO:0007669"/>
    <property type="project" value="InterPro"/>
</dbReference>
<keyword evidence="2" id="KW-0808">Transferase</keyword>
<keyword evidence="3" id="KW-1185">Reference proteome</keyword>
<feature type="domain" description="Glycosyl transferase family 1" evidence="1">
    <location>
        <begin position="177"/>
        <end position="340"/>
    </location>
</feature>
<dbReference type="PANTHER" id="PTHR12526:SF630">
    <property type="entry name" value="GLYCOSYLTRANSFERASE"/>
    <property type="match status" value="1"/>
</dbReference>
<evidence type="ECO:0000259" key="1">
    <source>
        <dbReference type="Pfam" id="PF00534"/>
    </source>
</evidence>
<dbReference type="OrthoDB" id="9795068at2"/>